<dbReference type="InterPro" id="IPR035959">
    <property type="entry name" value="RutC-like_sf"/>
</dbReference>
<evidence type="ECO:0000313" key="1">
    <source>
        <dbReference type="EMBL" id="CAB4598669.1"/>
    </source>
</evidence>
<dbReference type="EMBL" id="CAFBQT010000119">
    <property type="protein sequence ID" value="CAB5065638.1"/>
    <property type="molecule type" value="Genomic_DNA"/>
</dbReference>
<evidence type="ECO:0000313" key="4">
    <source>
        <dbReference type="EMBL" id="CAB5065638.1"/>
    </source>
</evidence>
<reference evidence="2" key="1">
    <citation type="submission" date="2020-05" db="EMBL/GenBank/DDBJ databases">
        <authorList>
            <person name="Chiriac C."/>
            <person name="Salcher M."/>
            <person name="Ghai R."/>
            <person name="Kavagutti S V."/>
        </authorList>
    </citation>
    <scope>NUCLEOTIDE SEQUENCE</scope>
</reference>
<name>A0A6J6MK90_9ZZZZ</name>
<dbReference type="EMBL" id="CAEZWY010000083">
    <property type="protein sequence ID" value="CAB4674591.1"/>
    <property type="molecule type" value="Genomic_DNA"/>
</dbReference>
<dbReference type="InterPro" id="IPR006175">
    <property type="entry name" value="YjgF/YER057c/UK114"/>
</dbReference>
<dbReference type="PANTHER" id="PTHR43857">
    <property type="entry name" value="BLR7761 PROTEIN"/>
    <property type="match status" value="1"/>
</dbReference>
<evidence type="ECO:0000313" key="2">
    <source>
        <dbReference type="EMBL" id="CAB4674591.1"/>
    </source>
</evidence>
<proteinExistence type="predicted"/>
<accession>A0A6J6MK90</accession>
<sequence length="132" mass="14155">MKKINRINPDSLAAPIGFSHAVATDGGKLIFLAGQTALNKEGVIVGNGIVEQFEKALSNLLTALSEAGGSPSDLAKLSIYSVDPENYRTNAREIGKVWQRLVGKDYPAMTLVGVTRLWDIEALVEIEGFAVL</sequence>
<dbReference type="SUPFAM" id="SSF55298">
    <property type="entry name" value="YjgF-like"/>
    <property type="match status" value="1"/>
</dbReference>
<dbReference type="EMBL" id="CAEZUF010000114">
    <property type="protein sequence ID" value="CAB4598669.1"/>
    <property type="molecule type" value="Genomic_DNA"/>
</dbReference>
<dbReference type="Gene3D" id="3.30.1330.40">
    <property type="entry name" value="RutC-like"/>
    <property type="match status" value="1"/>
</dbReference>
<dbReference type="Pfam" id="PF01042">
    <property type="entry name" value="Ribonuc_L-PSP"/>
    <property type="match status" value="1"/>
</dbReference>
<dbReference type="AlphaFoldDB" id="A0A6J6MK90"/>
<dbReference type="EMBL" id="CAFAAE010000039">
    <property type="protein sequence ID" value="CAB4788886.1"/>
    <property type="molecule type" value="Genomic_DNA"/>
</dbReference>
<dbReference type="PANTHER" id="PTHR43857:SF1">
    <property type="entry name" value="YJGH FAMILY PROTEIN"/>
    <property type="match status" value="1"/>
</dbReference>
<dbReference type="CDD" id="cd00448">
    <property type="entry name" value="YjgF_YER057c_UK114_family"/>
    <property type="match status" value="1"/>
</dbReference>
<organism evidence="2">
    <name type="scientific">freshwater metagenome</name>
    <dbReference type="NCBI Taxonomy" id="449393"/>
    <lineage>
        <taxon>unclassified sequences</taxon>
        <taxon>metagenomes</taxon>
        <taxon>ecological metagenomes</taxon>
    </lineage>
</organism>
<evidence type="ECO:0000313" key="3">
    <source>
        <dbReference type="EMBL" id="CAB4788886.1"/>
    </source>
</evidence>
<protein>
    <submittedName>
        <fullName evidence="2">Unannotated protein</fullName>
    </submittedName>
</protein>
<gene>
    <name evidence="1" type="ORF">UFOPK1791_00983</name>
    <name evidence="2" type="ORF">UFOPK2312_00769</name>
    <name evidence="3" type="ORF">UFOPK2982_00406</name>
    <name evidence="4" type="ORF">UFOPK4355_00864</name>
</gene>